<evidence type="ECO:0000259" key="14">
    <source>
        <dbReference type="Pfam" id="PF17039"/>
    </source>
</evidence>
<dbReference type="GO" id="GO:0008417">
    <property type="term" value="F:fucosyltransferase activity"/>
    <property type="evidence" value="ECO:0007669"/>
    <property type="project" value="InterPro"/>
</dbReference>
<dbReference type="Pfam" id="PF17039">
    <property type="entry name" value="Glyco_tran_10_N"/>
    <property type="match status" value="1"/>
</dbReference>
<dbReference type="PANTHER" id="PTHR48438">
    <property type="entry name" value="ALPHA-(1,3)-FUCOSYLTRANSFERASE C-RELATED"/>
    <property type="match status" value="1"/>
</dbReference>
<dbReference type="InterPro" id="IPR031481">
    <property type="entry name" value="Glyco_tran_10_N"/>
</dbReference>
<evidence type="ECO:0000256" key="9">
    <source>
        <dbReference type="ARBA" id="ARBA00023034"/>
    </source>
</evidence>
<keyword evidence="6 12" id="KW-0812">Transmembrane</keyword>
<dbReference type="Gene3D" id="3.40.50.11660">
    <property type="entry name" value="Glycosyl transferase family 10, C-terminal domain"/>
    <property type="match status" value="1"/>
</dbReference>
<evidence type="ECO:0000256" key="4">
    <source>
        <dbReference type="ARBA" id="ARBA00022676"/>
    </source>
</evidence>
<dbReference type="InterPro" id="IPR055270">
    <property type="entry name" value="Glyco_tran_10_C"/>
</dbReference>
<evidence type="ECO:0000256" key="10">
    <source>
        <dbReference type="ARBA" id="ARBA00023136"/>
    </source>
</evidence>
<evidence type="ECO:0000256" key="6">
    <source>
        <dbReference type="ARBA" id="ARBA00022692"/>
    </source>
</evidence>
<evidence type="ECO:0000313" key="15">
    <source>
        <dbReference type="EMBL" id="EFP12334.1"/>
    </source>
</evidence>
<keyword evidence="7" id="KW-0735">Signal-anchor</keyword>
<keyword evidence="16" id="KW-1185">Reference proteome</keyword>
<dbReference type="Proteomes" id="UP000008281">
    <property type="component" value="Unassembled WGS sequence"/>
</dbReference>
<evidence type="ECO:0000313" key="16">
    <source>
        <dbReference type="Proteomes" id="UP000008281"/>
    </source>
</evidence>
<evidence type="ECO:0000256" key="3">
    <source>
        <dbReference type="ARBA" id="ARBA00008919"/>
    </source>
</evidence>
<dbReference type="EC" id="2.4.1.-" evidence="12"/>
<evidence type="ECO:0000256" key="7">
    <source>
        <dbReference type="ARBA" id="ARBA00022968"/>
    </source>
</evidence>
<name>E3LV61_CAERE</name>
<evidence type="ECO:0000256" key="12">
    <source>
        <dbReference type="RuleBase" id="RU003832"/>
    </source>
</evidence>
<dbReference type="InterPro" id="IPR001503">
    <property type="entry name" value="Glyco_trans_10"/>
</dbReference>
<comment type="pathway">
    <text evidence="2">Protein modification; protein glycosylation.</text>
</comment>
<dbReference type="UniPathway" id="UPA00378"/>
<feature type="transmembrane region" description="Helical" evidence="12">
    <location>
        <begin position="21"/>
        <end position="41"/>
    </location>
</feature>
<feature type="domain" description="Fucosyltransferase C-terminal" evidence="13">
    <location>
        <begin position="178"/>
        <end position="381"/>
    </location>
</feature>
<dbReference type="InParanoid" id="E3LV61"/>
<keyword evidence="10 12" id="KW-0472">Membrane</keyword>
<dbReference type="FunCoup" id="E3LV61">
    <property type="interactions" value="189"/>
</dbReference>
<gene>
    <name evidence="15" type="primary">Cre-fut-5</name>
    <name evidence="15" type="ORF">CRE_29678</name>
</gene>
<keyword evidence="8 12" id="KW-1133">Transmembrane helix</keyword>
<evidence type="ECO:0000256" key="2">
    <source>
        <dbReference type="ARBA" id="ARBA00004922"/>
    </source>
</evidence>
<dbReference type="OMA" id="VEHACLT"/>
<dbReference type="InterPro" id="IPR038577">
    <property type="entry name" value="GT10-like_C_sf"/>
</dbReference>
<keyword evidence="11" id="KW-0325">Glycoprotein</keyword>
<dbReference type="EMBL" id="DS268416">
    <property type="protein sequence ID" value="EFP12334.1"/>
    <property type="molecule type" value="Genomic_DNA"/>
</dbReference>
<proteinExistence type="inferred from homology"/>
<dbReference type="STRING" id="31234.E3LV61"/>
<evidence type="ECO:0000256" key="5">
    <source>
        <dbReference type="ARBA" id="ARBA00022679"/>
    </source>
</evidence>
<comment type="similarity">
    <text evidence="3 12">Belongs to the glycosyltransferase 10 family.</text>
</comment>
<reference evidence="15" key="1">
    <citation type="submission" date="2007-07" db="EMBL/GenBank/DDBJ databases">
        <title>PCAP assembly of the Caenorhabditis remanei genome.</title>
        <authorList>
            <consortium name="The Caenorhabditis remanei Sequencing Consortium"/>
            <person name="Wilson R.K."/>
        </authorList>
    </citation>
    <scope>NUCLEOTIDE SEQUENCE [LARGE SCALE GENOMIC DNA]</scope>
    <source>
        <strain evidence="15">PB4641</strain>
    </source>
</reference>
<dbReference type="FunFam" id="3.40.50.11660:FF:000002">
    <property type="entry name" value="Alpha-(1,3)-fucosyltransferase"/>
    <property type="match status" value="1"/>
</dbReference>
<evidence type="ECO:0000259" key="13">
    <source>
        <dbReference type="Pfam" id="PF00852"/>
    </source>
</evidence>
<dbReference type="Pfam" id="PF00852">
    <property type="entry name" value="Glyco_transf_10"/>
    <property type="match status" value="1"/>
</dbReference>
<dbReference type="GO" id="GO:0032580">
    <property type="term" value="C:Golgi cisterna membrane"/>
    <property type="evidence" value="ECO:0007669"/>
    <property type="project" value="UniProtKB-SubCell"/>
</dbReference>
<organism evidence="16">
    <name type="scientific">Caenorhabditis remanei</name>
    <name type="common">Caenorhabditis vulgaris</name>
    <dbReference type="NCBI Taxonomy" id="31234"/>
    <lineage>
        <taxon>Eukaryota</taxon>
        <taxon>Metazoa</taxon>
        <taxon>Ecdysozoa</taxon>
        <taxon>Nematoda</taxon>
        <taxon>Chromadorea</taxon>
        <taxon>Rhabditida</taxon>
        <taxon>Rhabditina</taxon>
        <taxon>Rhabditomorpha</taxon>
        <taxon>Rhabditoidea</taxon>
        <taxon>Rhabditidae</taxon>
        <taxon>Peloderinae</taxon>
        <taxon>Caenorhabditis</taxon>
    </lineage>
</organism>
<keyword evidence="4 12" id="KW-0328">Glycosyltransferase</keyword>
<evidence type="ECO:0000256" key="11">
    <source>
        <dbReference type="ARBA" id="ARBA00023180"/>
    </source>
</evidence>
<keyword evidence="5 12" id="KW-0808">Transferase</keyword>
<feature type="domain" description="Fucosyltransferase N-terminal" evidence="14">
    <location>
        <begin position="56"/>
        <end position="163"/>
    </location>
</feature>
<dbReference type="HOGENOM" id="CLU_032075_3_0_1"/>
<dbReference type="SUPFAM" id="SSF53756">
    <property type="entry name" value="UDP-Glycosyltransferase/glycogen phosphorylase"/>
    <property type="match status" value="1"/>
</dbReference>
<sequence>MWLNSMKRGFNKKCPRHLNRPMVYLISFTYFLSIFFCLYNWESLMARWRHRNDSKSVLIFAATNYFGKPINNSWLESCPEDVKSYCSITNEETSFSIADGVLFHSRDFNEQLLSEFKFPRRFDVPYVMMTQENPFYSYLEEYKYFFNWTMTYRRDSDVHYPYGALVKNEKFVNLTEIWNSKTKEAIWLNNARASSRNRRVEFTEKLKSEGMNIDLMGNAFNNTPKECPRFARPPNCTHKLLSSVCFPLFRIFTTNFRPYKFYIAFENSNCEDYVTEKFWEKAGEYNMVPIVFERKIYRNLGIPDEMYIAVNDFQNLEDFISFVKSVSSNKDKYLKYHQWRKQYRIIESSSENYGFCQLCQKLLKLRGHKLKEKSYANLKDWYSTPSCDNSFVDKYLQ</sequence>
<dbReference type="PANTHER" id="PTHR48438:SF1">
    <property type="entry name" value="ALPHA-(1,3)-FUCOSYLTRANSFERASE C-RELATED"/>
    <property type="match status" value="1"/>
</dbReference>
<accession>E3LV61</accession>
<dbReference type="eggNOG" id="KOG2619">
    <property type="taxonomic scope" value="Eukaryota"/>
</dbReference>
<protein>
    <recommendedName>
        <fullName evidence="12">Fucosyltransferase</fullName>
        <ecNumber evidence="12">2.4.1.-</ecNumber>
    </recommendedName>
</protein>
<keyword evidence="9 12" id="KW-0333">Golgi apparatus</keyword>
<evidence type="ECO:0000256" key="1">
    <source>
        <dbReference type="ARBA" id="ARBA00004447"/>
    </source>
</evidence>
<dbReference type="AlphaFoldDB" id="E3LV61"/>
<comment type="subcellular location">
    <subcellularLocation>
        <location evidence="1 12">Golgi apparatus</location>
        <location evidence="1 12">Golgi stack membrane</location>
        <topology evidence="1 12">Single-pass type II membrane protein</topology>
    </subcellularLocation>
</comment>
<dbReference type="OrthoDB" id="5912041at2759"/>
<evidence type="ECO:0000256" key="8">
    <source>
        <dbReference type="ARBA" id="ARBA00022989"/>
    </source>
</evidence>